<dbReference type="OrthoDB" id="346910at2759"/>
<dbReference type="InterPro" id="IPR000582">
    <property type="entry name" value="Acyl-CoA-binding_protein"/>
</dbReference>
<dbReference type="AlphaFoldDB" id="A0A6G1HC23"/>
<proteinExistence type="predicted"/>
<feature type="transmembrane region" description="Helical" evidence="3">
    <location>
        <begin position="290"/>
        <end position="319"/>
    </location>
</feature>
<dbReference type="EMBL" id="ML977141">
    <property type="protein sequence ID" value="KAF1990614.1"/>
    <property type="molecule type" value="Genomic_DNA"/>
</dbReference>
<dbReference type="InterPro" id="IPR035984">
    <property type="entry name" value="Acyl-CoA-binding_sf"/>
</dbReference>
<accession>A0A6G1HC23</accession>
<dbReference type="SUPFAM" id="SSF47027">
    <property type="entry name" value="Acyl-CoA binding protein"/>
    <property type="match status" value="1"/>
</dbReference>
<dbReference type="PANTHER" id="PTHR23310">
    <property type="entry name" value="ACYL-COA-BINDING PROTEIN, ACBP"/>
    <property type="match status" value="1"/>
</dbReference>
<dbReference type="Proteomes" id="UP000800041">
    <property type="component" value="Unassembled WGS sequence"/>
</dbReference>
<gene>
    <name evidence="5" type="ORF">K402DRAFT_347511</name>
</gene>
<dbReference type="InterPro" id="IPR014352">
    <property type="entry name" value="FERM/acyl-CoA-bd_prot_sf"/>
</dbReference>
<sequence>MSDSVDRVFSHALNTVNKIRTGSEKPPAHIRLKLYGLYKQSMEGDVEGIMDRPRGSGEEERRAQEKWDAWHSCHGLSRTEAKRRYITLLISTMHQYASPSPDARELVSELEFVWDQIKSNVPSSSSSSPLQTHGLPEGFQQLSSPPNYGLLTQQPSQSQSQSRPQRQKDMMMRTLSPTSADDQDDDEDNPADPEEEEFVDAPDSQPGSHPRPQSPSPIRNIDSTMSPPPPSKPRRAPSKRHSHPPPSSPDDAKWRRTIETALVHLTAEIAALREQLESRRLFSRGRRHTFFAWLSWAFWGFAKLVVADVVVLGVVLLWLRRRRDRRLEGAVRVLLGDAVAEVRRVGGLNLNIGGLKLPKIGTGRS</sequence>
<feature type="compositionally biased region" description="Acidic residues" evidence="2">
    <location>
        <begin position="181"/>
        <end position="200"/>
    </location>
</feature>
<keyword evidence="1" id="KW-0446">Lipid-binding</keyword>
<dbReference type="PROSITE" id="PS51228">
    <property type="entry name" value="ACB_2"/>
    <property type="match status" value="1"/>
</dbReference>
<feature type="domain" description="ACB" evidence="4">
    <location>
        <begin position="5"/>
        <end position="98"/>
    </location>
</feature>
<feature type="compositionally biased region" description="Basic residues" evidence="2">
    <location>
        <begin position="232"/>
        <end position="243"/>
    </location>
</feature>
<evidence type="ECO:0000256" key="3">
    <source>
        <dbReference type="SAM" id="Phobius"/>
    </source>
</evidence>
<evidence type="ECO:0000259" key="4">
    <source>
        <dbReference type="PROSITE" id="PS51228"/>
    </source>
</evidence>
<keyword evidence="6" id="KW-1185">Reference proteome</keyword>
<dbReference type="GO" id="GO:0000062">
    <property type="term" value="F:fatty-acyl-CoA binding"/>
    <property type="evidence" value="ECO:0007669"/>
    <property type="project" value="InterPro"/>
</dbReference>
<evidence type="ECO:0000313" key="6">
    <source>
        <dbReference type="Proteomes" id="UP000800041"/>
    </source>
</evidence>
<keyword evidence="3" id="KW-1133">Transmembrane helix</keyword>
<evidence type="ECO:0000256" key="1">
    <source>
        <dbReference type="ARBA" id="ARBA00023121"/>
    </source>
</evidence>
<evidence type="ECO:0000256" key="2">
    <source>
        <dbReference type="SAM" id="MobiDB-lite"/>
    </source>
</evidence>
<keyword evidence="3" id="KW-0812">Transmembrane</keyword>
<organism evidence="5 6">
    <name type="scientific">Aulographum hederae CBS 113979</name>
    <dbReference type="NCBI Taxonomy" id="1176131"/>
    <lineage>
        <taxon>Eukaryota</taxon>
        <taxon>Fungi</taxon>
        <taxon>Dikarya</taxon>
        <taxon>Ascomycota</taxon>
        <taxon>Pezizomycotina</taxon>
        <taxon>Dothideomycetes</taxon>
        <taxon>Pleosporomycetidae</taxon>
        <taxon>Aulographales</taxon>
        <taxon>Aulographaceae</taxon>
    </lineage>
</organism>
<feature type="compositionally biased region" description="Polar residues" evidence="2">
    <location>
        <begin position="140"/>
        <end position="152"/>
    </location>
</feature>
<feature type="region of interest" description="Disordered" evidence="2">
    <location>
        <begin position="120"/>
        <end position="254"/>
    </location>
</feature>
<feature type="compositionally biased region" description="Low complexity" evidence="2">
    <location>
        <begin position="153"/>
        <end position="164"/>
    </location>
</feature>
<dbReference type="PANTHER" id="PTHR23310:SF133">
    <property type="entry name" value="COA BINDING PROTEIN, PUTATIVE (AFU_ORTHOLOGUE AFUA_1G12300)-RELATED"/>
    <property type="match status" value="1"/>
</dbReference>
<reference evidence="5" key="1">
    <citation type="journal article" date="2020" name="Stud. Mycol.">
        <title>101 Dothideomycetes genomes: a test case for predicting lifestyles and emergence of pathogens.</title>
        <authorList>
            <person name="Haridas S."/>
            <person name="Albert R."/>
            <person name="Binder M."/>
            <person name="Bloem J."/>
            <person name="Labutti K."/>
            <person name="Salamov A."/>
            <person name="Andreopoulos B."/>
            <person name="Baker S."/>
            <person name="Barry K."/>
            <person name="Bills G."/>
            <person name="Bluhm B."/>
            <person name="Cannon C."/>
            <person name="Castanera R."/>
            <person name="Culley D."/>
            <person name="Daum C."/>
            <person name="Ezra D."/>
            <person name="Gonzalez J."/>
            <person name="Henrissat B."/>
            <person name="Kuo A."/>
            <person name="Liang C."/>
            <person name="Lipzen A."/>
            <person name="Lutzoni F."/>
            <person name="Magnuson J."/>
            <person name="Mondo S."/>
            <person name="Nolan M."/>
            <person name="Ohm R."/>
            <person name="Pangilinan J."/>
            <person name="Park H.-J."/>
            <person name="Ramirez L."/>
            <person name="Alfaro M."/>
            <person name="Sun H."/>
            <person name="Tritt A."/>
            <person name="Yoshinaga Y."/>
            <person name="Zwiers L.-H."/>
            <person name="Turgeon B."/>
            <person name="Goodwin S."/>
            <person name="Spatafora J."/>
            <person name="Crous P."/>
            <person name="Grigoriev I."/>
        </authorList>
    </citation>
    <scope>NUCLEOTIDE SEQUENCE</scope>
    <source>
        <strain evidence="5">CBS 113979</strain>
    </source>
</reference>
<dbReference type="Pfam" id="PF00887">
    <property type="entry name" value="ACBP"/>
    <property type="match status" value="1"/>
</dbReference>
<evidence type="ECO:0000313" key="5">
    <source>
        <dbReference type="EMBL" id="KAF1990614.1"/>
    </source>
</evidence>
<name>A0A6G1HC23_9PEZI</name>
<protein>
    <recommendedName>
        <fullName evidence="4">ACB domain-containing protein</fullName>
    </recommendedName>
</protein>
<keyword evidence="3" id="KW-0472">Membrane</keyword>
<dbReference type="GO" id="GO:0006631">
    <property type="term" value="P:fatty acid metabolic process"/>
    <property type="evidence" value="ECO:0007669"/>
    <property type="project" value="TreeGrafter"/>
</dbReference>
<dbReference type="Gene3D" id="1.20.80.10">
    <property type="match status" value="1"/>
</dbReference>